<reference evidence="1 2" key="1">
    <citation type="journal article" date="2017" name="Genome Biol. Evol.">
        <title>Phytophthora megakarya and P. palmivora, closely related causal agents of cacao black pod rot, underwent increases in genome sizes and gene numbers by different mechanisms.</title>
        <authorList>
            <person name="Ali S.S."/>
            <person name="Shao J."/>
            <person name="Lary D.J."/>
            <person name="Kronmiller B."/>
            <person name="Shen D."/>
            <person name="Strem M.D."/>
            <person name="Amoako-Attah I."/>
            <person name="Akrofi A.Y."/>
            <person name="Begoude B.A."/>
            <person name="Ten Hoopen G.M."/>
            <person name="Coulibaly K."/>
            <person name="Kebe B.I."/>
            <person name="Melnick R.L."/>
            <person name="Guiltinan M.J."/>
            <person name="Tyler B.M."/>
            <person name="Meinhardt L.W."/>
            <person name="Bailey B.A."/>
        </authorList>
    </citation>
    <scope>NUCLEOTIDE SEQUENCE [LARGE SCALE GENOMIC DNA]</scope>
    <source>
        <strain evidence="2">sbr112.9</strain>
    </source>
</reference>
<dbReference type="OrthoDB" id="2976553at2759"/>
<proteinExistence type="predicted"/>
<evidence type="ECO:0000313" key="2">
    <source>
        <dbReference type="Proteomes" id="UP000237271"/>
    </source>
</evidence>
<protein>
    <submittedName>
        <fullName evidence="1">Uncharacterized protein</fullName>
    </submittedName>
</protein>
<accession>A0A2P4WX73</accession>
<organism evidence="1 2">
    <name type="scientific">Phytophthora palmivora</name>
    <dbReference type="NCBI Taxonomy" id="4796"/>
    <lineage>
        <taxon>Eukaryota</taxon>
        <taxon>Sar</taxon>
        <taxon>Stramenopiles</taxon>
        <taxon>Oomycota</taxon>
        <taxon>Peronosporomycetes</taxon>
        <taxon>Peronosporales</taxon>
        <taxon>Peronosporaceae</taxon>
        <taxon>Phytophthora</taxon>
    </lineage>
</organism>
<gene>
    <name evidence="1" type="ORF">PHPALM_37532</name>
</gene>
<name>A0A2P4WX73_9STRA</name>
<dbReference type="EMBL" id="NCKW01020454">
    <property type="protein sequence ID" value="POM57897.1"/>
    <property type="molecule type" value="Genomic_DNA"/>
</dbReference>
<keyword evidence="2" id="KW-1185">Reference proteome</keyword>
<dbReference type="AlphaFoldDB" id="A0A2P4WX73"/>
<sequence>MGLDELMPGNTNRAKGVIEEYVRVCIVSDGSGKCFVSVMDRFGMYIAFNEGNKGNPPSRNTAMQYYRQAKLWPLGKFLQHRAALEARLLKMGRHPQVTTKTLRYIACCGTYLSLGPRPLCKPSIFIEVGNVQFVRFIRVKTPLKELVSALEVLMQITPSTNVIADLPGMQDRAKLTLPGRPDAGDTSPLRVEKTPTVYSRVNRVLDRKAATAGVTAALTSHSFQHGGATRQRQRRAHDGWPMSTTKTGFNYIFYTSKEDHMVSKILGGHDTSTNVAL</sequence>
<dbReference type="Proteomes" id="UP000237271">
    <property type="component" value="Unassembled WGS sequence"/>
</dbReference>
<evidence type="ECO:0000313" key="1">
    <source>
        <dbReference type="EMBL" id="POM57897.1"/>
    </source>
</evidence>
<comment type="caution">
    <text evidence="1">The sequence shown here is derived from an EMBL/GenBank/DDBJ whole genome shotgun (WGS) entry which is preliminary data.</text>
</comment>